<reference evidence="2" key="1">
    <citation type="journal article" date="2023" name="GigaByte">
        <title>Genome assembly of the bearded iris, Iris pallida Lam.</title>
        <authorList>
            <person name="Bruccoleri R.E."/>
            <person name="Oakeley E.J."/>
            <person name="Faust A.M.E."/>
            <person name="Altorfer M."/>
            <person name="Dessus-Babus S."/>
            <person name="Burckhardt D."/>
            <person name="Oertli M."/>
            <person name="Naumann U."/>
            <person name="Petersen F."/>
            <person name="Wong J."/>
        </authorList>
    </citation>
    <scope>NUCLEOTIDE SEQUENCE</scope>
    <source>
        <strain evidence="2">GSM-AAB239-AS_SAM_17_03QT</strain>
    </source>
</reference>
<evidence type="ECO:0000256" key="1">
    <source>
        <dbReference type="SAM" id="MobiDB-lite"/>
    </source>
</evidence>
<comment type="caution">
    <text evidence="2">The sequence shown here is derived from an EMBL/GenBank/DDBJ whole genome shotgun (WGS) entry which is preliminary data.</text>
</comment>
<feature type="region of interest" description="Disordered" evidence="1">
    <location>
        <begin position="33"/>
        <end position="90"/>
    </location>
</feature>
<organism evidence="2 3">
    <name type="scientific">Iris pallida</name>
    <name type="common">Sweet iris</name>
    <dbReference type="NCBI Taxonomy" id="29817"/>
    <lineage>
        <taxon>Eukaryota</taxon>
        <taxon>Viridiplantae</taxon>
        <taxon>Streptophyta</taxon>
        <taxon>Embryophyta</taxon>
        <taxon>Tracheophyta</taxon>
        <taxon>Spermatophyta</taxon>
        <taxon>Magnoliopsida</taxon>
        <taxon>Liliopsida</taxon>
        <taxon>Asparagales</taxon>
        <taxon>Iridaceae</taxon>
        <taxon>Iridoideae</taxon>
        <taxon>Irideae</taxon>
        <taxon>Iris</taxon>
    </lineage>
</organism>
<feature type="compositionally biased region" description="Basic and acidic residues" evidence="1">
    <location>
        <begin position="33"/>
        <end position="55"/>
    </location>
</feature>
<reference evidence="2" key="2">
    <citation type="submission" date="2023-04" db="EMBL/GenBank/DDBJ databases">
        <authorList>
            <person name="Bruccoleri R.E."/>
            <person name="Oakeley E.J."/>
            <person name="Faust A.-M."/>
            <person name="Dessus-Babus S."/>
            <person name="Altorfer M."/>
            <person name="Burckhardt D."/>
            <person name="Oertli M."/>
            <person name="Naumann U."/>
            <person name="Petersen F."/>
            <person name="Wong J."/>
        </authorList>
    </citation>
    <scope>NUCLEOTIDE SEQUENCE</scope>
    <source>
        <strain evidence="2">GSM-AAB239-AS_SAM_17_03QT</strain>
        <tissue evidence="2">Leaf</tissue>
    </source>
</reference>
<name>A0AAX6H7L9_IRIPA</name>
<dbReference type="AlphaFoldDB" id="A0AAX6H7L9"/>
<dbReference type="Proteomes" id="UP001140949">
    <property type="component" value="Unassembled WGS sequence"/>
</dbReference>
<proteinExistence type="predicted"/>
<feature type="compositionally biased region" description="Basic residues" evidence="1">
    <location>
        <begin position="56"/>
        <end position="65"/>
    </location>
</feature>
<keyword evidence="3" id="KW-1185">Reference proteome</keyword>
<dbReference type="EMBL" id="JANAVB010011598">
    <property type="protein sequence ID" value="KAJ6836996.1"/>
    <property type="molecule type" value="Genomic_DNA"/>
</dbReference>
<evidence type="ECO:0000313" key="2">
    <source>
        <dbReference type="EMBL" id="KAJ6836996.1"/>
    </source>
</evidence>
<protein>
    <submittedName>
        <fullName evidence="2">Uncharacterized protein</fullName>
    </submittedName>
</protein>
<evidence type="ECO:0000313" key="3">
    <source>
        <dbReference type="Proteomes" id="UP001140949"/>
    </source>
</evidence>
<sequence>MIPRPRRRRQSQRRRRLGLVAASGIKEVCWSSSRREHEGAHLAEEDRPEWPDSERPRRRPTRRSKWSSDLGQDGGGQVANGAESSGAATSKERGCFTWRRALLGAGIATDRGFARTQGCTRARSPTDLIAGSWGSSGSWLCLFSGFWSGIEETAQRGNRAAARRILAGTDGRWFAAAFRYSGAVGPGHW</sequence>
<accession>A0AAX6H7L9</accession>
<gene>
    <name evidence="2" type="ORF">M6B38_324095</name>
</gene>